<evidence type="ECO:0008006" key="4">
    <source>
        <dbReference type="Google" id="ProtNLM"/>
    </source>
</evidence>
<evidence type="ECO:0000313" key="3">
    <source>
        <dbReference type="Proteomes" id="UP000032568"/>
    </source>
</evidence>
<keyword evidence="3" id="KW-1185">Reference proteome</keyword>
<feature type="chain" id="PRO_5041917597" description="Lipid/polyisoprenoid-binding YceI-like domain-containing protein" evidence="1">
    <location>
        <begin position="24"/>
        <end position="310"/>
    </location>
</feature>
<protein>
    <recommendedName>
        <fullName evidence="4">Lipid/polyisoprenoid-binding YceI-like domain-containing protein</fullName>
    </recommendedName>
</protein>
<accession>A0AAE9YL92</accession>
<dbReference type="EMBL" id="CP059735">
    <property type="protein sequence ID" value="WDD97505.1"/>
    <property type="molecule type" value="Genomic_DNA"/>
</dbReference>
<proteinExistence type="predicted"/>
<feature type="signal peptide" evidence="1">
    <location>
        <begin position="1"/>
        <end position="23"/>
    </location>
</feature>
<reference evidence="2 3" key="1">
    <citation type="journal article" date="2015" name="Genome Announc.">
        <title>Draft Genome Sequences of Marine Isolates of Thalassomonas viridans and Thalassomonas actiniarum.</title>
        <authorList>
            <person name="Olonade I."/>
            <person name="van Zyl L.J."/>
            <person name="Trindade M."/>
        </authorList>
    </citation>
    <scope>NUCLEOTIDE SEQUENCE [LARGE SCALE GENOMIC DNA]</scope>
    <source>
        <strain evidence="2 3">A5K-106</strain>
    </source>
</reference>
<reference evidence="2 3" key="2">
    <citation type="journal article" date="2022" name="Mar. Drugs">
        <title>Bioassay-Guided Fractionation Leads to the Detection of Cholic Acid Generated by the Rare Thalassomonas sp.</title>
        <authorList>
            <person name="Pheiffer F."/>
            <person name="Schneider Y.K."/>
            <person name="Hansen E.H."/>
            <person name="Andersen J.H."/>
            <person name="Isaksson J."/>
            <person name="Busche T."/>
            <person name="R C."/>
            <person name="Kalinowski J."/>
            <person name="Zyl L.V."/>
            <person name="Trindade M."/>
        </authorList>
    </citation>
    <scope>NUCLEOTIDE SEQUENCE [LARGE SCALE GENOMIC DNA]</scope>
    <source>
        <strain evidence="2 3">A5K-106</strain>
    </source>
</reference>
<evidence type="ECO:0000313" key="2">
    <source>
        <dbReference type="EMBL" id="WDD97505.1"/>
    </source>
</evidence>
<evidence type="ECO:0000256" key="1">
    <source>
        <dbReference type="SAM" id="SignalP"/>
    </source>
</evidence>
<keyword evidence="1" id="KW-0732">Signal</keyword>
<name>A0AAE9YL92_9GAMM</name>
<dbReference type="KEGG" id="tact:SG35_019585"/>
<dbReference type="RefSeq" id="WP_044832004.1">
    <property type="nucleotide sequence ID" value="NZ_CP059735.1"/>
</dbReference>
<gene>
    <name evidence="2" type="ORF">SG35_019585</name>
</gene>
<dbReference type="Proteomes" id="UP000032568">
    <property type="component" value="Chromosome"/>
</dbReference>
<dbReference type="AlphaFoldDB" id="A0AAE9YL92"/>
<sequence length="310" mass="34089">MKKTLVSAAGTALLLSVSTSSSALPDSNTHGFIYYAALHEAGLYNGAEFYRRDFPNRDLWADATLQKITHARYNAIDNPMVEATNEALTKLANDEGLSIKYKNVYTSGTLTADFTPSSKPNTLNFTINGINLTGYAKVEKSWYAEGTIRANINNINITGEYDYFNGVVNVTDFHAPLTADVDVDLSIPIIGDILDPLVDSIVDDKINSQLPADLNYLYNGGDAFSLSFFGVKEYIPLNELMFQGIDYGQVIRDKLAKETIINDNFSFSVGNIVVHKQSLAVTIGNLTYKRWTTGGKRVCTLDGNPDCTPY</sequence>
<organism evidence="2 3">
    <name type="scientific">Thalassomonas actiniarum</name>
    <dbReference type="NCBI Taxonomy" id="485447"/>
    <lineage>
        <taxon>Bacteria</taxon>
        <taxon>Pseudomonadati</taxon>
        <taxon>Pseudomonadota</taxon>
        <taxon>Gammaproteobacteria</taxon>
        <taxon>Alteromonadales</taxon>
        <taxon>Colwelliaceae</taxon>
        <taxon>Thalassomonas</taxon>
    </lineage>
</organism>